<dbReference type="HOGENOM" id="CLU_2520749_0_0_9"/>
<dbReference type="RefSeq" id="WP_012961092.1">
    <property type="nucleotide sequence ID" value="NC_013792.1"/>
</dbReference>
<protein>
    <submittedName>
        <fullName evidence="1">Uncharacterized protein</fullName>
    </submittedName>
</protein>
<evidence type="ECO:0000313" key="2">
    <source>
        <dbReference type="Proteomes" id="UP000001544"/>
    </source>
</evidence>
<dbReference type="Proteomes" id="UP000001544">
    <property type="component" value="Plasmid pBpOF4-01"/>
</dbReference>
<reference evidence="1 2" key="1">
    <citation type="journal article" date="2011" name="Environ. Microbiol.">
        <title>Genome of alkaliphilic Bacillus pseudofirmus OF4 reveals adaptations that support the ability to grow in an external pH range from 7.5 to 11.4.</title>
        <authorList>
            <person name="Janto B."/>
            <person name="Ahmed A."/>
            <person name="Ito M."/>
            <person name="Liu J."/>
            <person name="Hicks D.B."/>
            <person name="Pagni S."/>
            <person name="Fackelmayer O.J."/>
            <person name="Smith T.A."/>
            <person name="Earl J."/>
            <person name="Elbourne L.D."/>
            <person name="Hassan K."/>
            <person name="Paulsen I.T."/>
            <person name="Kolsto A.B."/>
            <person name="Tourasse N.J."/>
            <person name="Ehrlich G.D."/>
            <person name="Boissy R."/>
            <person name="Ivey D.M."/>
            <person name="Li G."/>
            <person name="Xue Y."/>
            <person name="Ma Y."/>
            <person name="Hu F.Z."/>
            <person name="Krulwich T.A."/>
        </authorList>
    </citation>
    <scope>NUCLEOTIDE SEQUENCE [LARGE SCALE GENOMIC DNA]</scope>
    <source>
        <strain evidence="2">ATCC BAA-2126 / JCM 17055 / OF4</strain>
    </source>
</reference>
<name>D3G1F5_ALKPO</name>
<organism evidence="1 2">
    <name type="scientific">Alkalihalophilus pseudofirmus (strain ATCC BAA-2126 / JCM 17055 / OF4)</name>
    <name type="common">Bacillus pseudofirmus</name>
    <dbReference type="NCBI Taxonomy" id="398511"/>
    <lineage>
        <taxon>Bacteria</taxon>
        <taxon>Bacillati</taxon>
        <taxon>Bacillota</taxon>
        <taxon>Bacilli</taxon>
        <taxon>Bacillales</taxon>
        <taxon>Bacillaceae</taxon>
        <taxon>Alkalihalophilus</taxon>
    </lineage>
</organism>
<sequence length="84" mass="9499">MKKAIDLILSDHSGEIVTDYAIEKVIEVDGTYYAKATHPNDAMVFVRIVTASTGEMELEDITDKQEYLAVTQKFSDIPAFRERD</sequence>
<dbReference type="EMBL" id="CP001879">
    <property type="protein sequence ID" value="ADC52181.1"/>
    <property type="molecule type" value="Genomic_DNA"/>
</dbReference>
<geneLocation type="plasmid" evidence="1 2">
    <name>pBpOF4-01</name>
</geneLocation>
<dbReference type="KEGG" id="bpf:BpOF4_20929"/>
<accession>D3G1F5</accession>
<proteinExistence type="predicted"/>
<evidence type="ECO:0000313" key="1">
    <source>
        <dbReference type="EMBL" id="ADC52181.1"/>
    </source>
</evidence>
<keyword evidence="2" id="KW-1185">Reference proteome</keyword>
<gene>
    <name evidence="1" type="ordered locus">BpOF4_20929</name>
</gene>
<keyword evidence="1" id="KW-0614">Plasmid</keyword>
<dbReference type="AlphaFoldDB" id="D3G1F5"/>